<feature type="transmembrane region" description="Helical" evidence="1">
    <location>
        <begin position="58"/>
        <end position="78"/>
    </location>
</feature>
<keyword evidence="1" id="KW-1133">Transmembrane helix</keyword>
<evidence type="ECO:0000256" key="1">
    <source>
        <dbReference type="SAM" id="Phobius"/>
    </source>
</evidence>
<evidence type="ECO:0000313" key="3">
    <source>
        <dbReference type="Proteomes" id="UP000663827"/>
    </source>
</evidence>
<dbReference type="EMBL" id="CAJNJQ010004542">
    <property type="protein sequence ID" value="CAE7211815.1"/>
    <property type="molecule type" value="Genomic_DNA"/>
</dbReference>
<organism evidence="2 3">
    <name type="scientific">Rhizoctonia solani</name>
    <dbReference type="NCBI Taxonomy" id="456999"/>
    <lineage>
        <taxon>Eukaryota</taxon>
        <taxon>Fungi</taxon>
        <taxon>Dikarya</taxon>
        <taxon>Basidiomycota</taxon>
        <taxon>Agaricomycotina</taxon>
        <taxon>Agaricomycetes</taxon>
        <taxon>Cantharellales</taxon>
        <taxon>Ceratobasidiaceae</taxon>
        <taxon>Rhizoctonia</taxon>
    </lineage>
</organism>
<proteinExistence type="predicted"/>
<evidence type="ECO:0000313" key="2">
    <source>
        <dbReference type="EMBL" id="CAE7211815.1"/>
    </source>
</evidence>
<dbReference type="Proteomes" id="UP000663827">
    <property type="component" value="Unassembled WGS sequence"/>
</dbReference>
<dbReference type="AlphaFoldDB" id="A0A8H3E929"/>
<keyword evidence="1" id="KW-0472">Membrane</keyword>
<feature type="transmembrane region" description="Helical" evidence="1">
    <location>
        <begin position="461"/>
        <end position="481"/>
    </location>
</feature>
<sequence length="535" mass="59253">MILPLAIHFIGTLVVAAALLYYLNGRQFYLERQPRVRLADGTYRSQQLGRYSLLQPEVTTLLSVWLMILRWVAAMWAVPLCWRTIFVLAGRHGVQYRDISWATNYGILYPSTHFRRILNMLLGLVLILTLAPQPPAPLLTGSISWLPSNRTVDLTDRPDLTIAGYPQTPNFSPDANFSASERANIATTVVKYFNTAWSQAAEESTFKRVVPAIARLSAGSTIDSILLPYFAVTGVEWLPIFDDHGQQRLRDALGIDGKAGGQLRNRILESGAAVLLSAPWEPEDTPTARSQLILINIGTDTLPAGTANSDCNSKTTILPTNSTIPALNLDVGNSIGGTSTTNCFAYAKISFDAGHGFCSNCRISSYSTVQNDTELQRMPYYRVIELTLSDMPDFSSLMTPMRDNLPDPTSSLEVYITALLTRLYSALWNSWTDASPEEFRLTTGYKPLVPTLRAEVNHARVYAWLGLQLLFTLAGVLFIGLQSRSRYPLVGNVDMLAFDIDSTEVTKPNAAIKGETPELLRIEPKGDRWKVVVAK</sequence>
<protein>
    <submittedName>
        <fullName evidence="2">Uncharacterized protein</fullName>
    </submittedName>
</protein>
<keyword evidence="1" id="KW-0812">Transmembrane</keyword>
<accession>A0A8H3E929</accession>
<name>A0A8H3E929_9AGAM</name>
<feature type="transmembrane region" description="Helical" evidence="1">
    <location>
        <begin position="6"/>
        <end position="23"/>
    </location>
</feature>
<reference evidence="2" key="1">
    <citation type="submission" date="2021-01" db="EMBL/GenBank/DDBJ databases">
        <authorList>
            <person name="Kaushik A."/>
        </authorList>
    </citation>
    <scope>NUCLEOTIDE SEQUENCE</scope>
    <source>
        <strain evidence="2">AG5</strain>
    </source>
</reference>
<comment type="caution">
    <text evidence="2">The sequence shown here is derived from an EMBL/GenBank/DDBJ whole genome shotgun (WGS) entry which is preliminary data.</text>
</comment>
<gene>
    <name evidence="2" type="ORF">RDB_LOCUS153320</name>
</gene>